<reference evidence="1" key="1">
    <citation type="submission" date="2018-04" db="EMBL/GenBank/DDBJ databases">
        <title>Whole genome sequencing of Hypsizygus marmoreus.</title>
        <authorList>
            <person name="Choi I.-G."/>
            <person name="Min B."/>
            <person name="Kim J.-G."/>
            <person name="Kim S."/>
            <person name="Oh Y.-L."/>
            <person name="Kong W.-S."/>
            <person name="Park H."/>
            <person name="Jeong J."/>
            <person name="Song E.-S."/>
        </authorList>
    </citation>
    <scope>NUCLEOTIDE SEQUENCE [LARGE SCALE GENOMIC DNA]</scope>
    <source>
        <strain evidence="1">51987-8</strain>
    </source>
</reference>
<dbReference type="Proteomes" id="UP000076154">
    <property type="component" value="Unassembled WGS sequence"/>
</dbReference>
<proteinExistence type="predicted"/>
<dbReference type="AlphaFoldDB" id="A0A369JGJ9"/>
<organism evidence="1 2">
    <name type="scientific">Hypsizygus marmoreus</name>
    <name type="common">White beech mushroom</name>
    <name type="synonym">Agaricus marmoreus</name>
    <dbReference type="NCBI Taxonomy" id="39966"/>
    <lineage>
        <taxon>Eukaryota</taxon>
        <taxon>Fungi</taxon>
        <taxon>Dikarya</taxon>
        <taxon>Basidiomycota</taxon>
        <taxon>Agaricomycotina</taxon>
        <taxon>Agaricomycetes</taxon>
        <taxon>Agaricomycetidae</taxon>
        <taxon>Agaricales</taxon>
        <taxon>Tricholomatineae</taxon>
        <taxon>Lyophyllaceae</taxon>
        <taxon>Hypsizygus</taxon>
    </lineage>
</organism>
<dbReference type="InParanoid" id="A0A369JGJ9"/>
<evidence type="ECO:0000313" key="1">
    <source>
        <dbReference type="EMBL" id="RDB20432.1"/>
    </source>
</evidence>
<sequence length="195" mass="21914">MESIDNFPFGHLALTCPHLKRLSLDSLNSSNPLTDAEIYGSYLTSYDEIELQAAFENGKLEVLKIDNRSSLAVNEFYEFASSPKSRVTLSQLRTLVTQLPPWRNFFEITTLMSYTLPLTPVTWILQSRRDSASSGLRAIIGNHQNPRTSLGCLSHSLESEDTIISKSSSSFFLVIFRSTLNGQNPQIGHRRSIRS</sequence>
<accession>A0A369JGJ9</accession>
<keyword evidence="2" id="KW-1185">Reference proteome</keyword>
<name>A0A369JGJ9_HYPMA</name>
<protein>
    <recommendedName>
        <fullName evidence="3">F-box domain-containing protein</fullName>
    </recommendedName>
</protein>
<evidence type="ECO:0000313" key="2">
    <source>
        <dbReference type="Proteomes" id="UP000076154"/>
    </source>
</evidence>
<dbReference type="EMBL" id="LUEZ02000068">
    <property type="protein sequence ID" value="RDB20432.1"/>
    <property type="molecule type" value="Genomic_DNA"/>
</dbReference>
<evidence type="ECO:0008006" key="3">
    <source>
        <dbReference type="Google" id="ProtNLM"/>
    </source>
</evidence>
<gene>
    <name evidence="1" type="ORF">Hypma_012539</name>
</gene>
<comment type="caution">
    <text evidence="1">The sequence shown here is derived from an EMBL/GenBank/DDBJ whole genome shotgun (WGS) entry which is preliminary data.</text>
</comment>